<evidence type="ECO:0000256" key="3">
    <source>
        <dbReference type="ARBA" id="ARBA00022840"/>
    </source>
</evidence>
<evidence type="ECO:0000313" key="6">
    <source>
        <dbReference type="EMBL" id="OGG00415.1"/>
    </source>
</evidence>
<accession>A0A1F5YJT8</accession>
<dbReference type="NCBIfam" id="TIGR02727">
    <property type="entry name" value="MTHFS_bact"/>
    <property type="match status" value="1"/>
</dbReference>
<comment type="similarity">
    <text evidence="1 5">Belongs to the 5-formyltetrahydrofolate cyclo-ligase family.</text>
</comment>
<proteinExistence type="inferred from homology"/>
<dbReference type="SUPFAM" id="SSF100950">
    <property type="entry name" value="NagB/RpiA/CoA transferase-like"/>
    <property type="match status" value="1"/>
</dbReference>
<comment type="catalytic activity">
    <reaction evidence="5">
        <text>(6S)-5-formyl-5,6,7,8-tetrahydrofolate + ATP = (6R)-5,10-methenyltetrahydrofolate + ADP + phosphate</text>
        <dbReference type="Rhea" id="RHEA:10488"/>
        <dbReference type="ChEBI" id="CHEBI:30616"/>
        <dbReference type="ChEBI" id="CHEBI:43474"/>
        <dbReference type="ChEBI" id="CHEBI:57455"/>
        <dbReference type="ChEBI" id="CHEBI:57457"/>
        <dbReference type="ChEBI" id="CHEBI:456216"/>
        <dbReference type="EC" id="6.3.3.2"/>
    </reaction>
</comment>
<evidence type="ECO:0000256" key="2">
    <source>
        <dbReference type="ARBA" id="ARBA00022741"/>
    </source>
</evidence>
<sequence length="194" mass="21260">MDSITEKKAALRKTVLSRRASLDPAVQAAGSIKIHERLQALPQWRECAFPCIYIGSKPGEVATLDLLREALDQGKQVCVPVIEPESGRLFLAEVKDPDNLVPGHFGILEPSGAELHQPGALAWDLAVVPGVAFDRQGHRIGFGKGYYDCLLSARQTPRIALAFSFQIVEEIPTSPHDIDMDLVLTENETIQPAR</sequence>
<dbReference type="GO" id="GO:0046872">
    <property type="term" value="F:metal ion binding"/>
    <property type="evidence" value="ECO:0007669"/>
    <property type="project" value="UniProtKB-KW"/>
</dbReference>
<gene>
    <name evidence="6" type="ORF">A3F83_10400</name>
</gene>
<dbReference type="InterPro" id="IPR002698">
    <property type="entry name" value="FTHF_cligase"/>
</dbReference>
<dbReference type="Gene3D" id="3.40.50.10420">
    <property type="entry name" value="NagB/RpiA/CoA transferase-like"/>
    <property type="match status" value="1"/>
</dbReference>
<dbReference type="InterPro" id="IPR024185">
    <property type="entry name" value="FTHF_cligase-like_sf"/>
</dbReference>
<reference evidence="6 7" key="1">
    <citation type="journal article" date="2016" name="Nat. Commun.">
        <title>Thousands of microbial genomes shed light on interconnected biogeochemical processes in an aquifer system.</title>
        <authorList>
            <person name="Anantharaman K."/>
            <person name="Brown C.T."/>
            <person name="Hug L.A."/>
            <person name="Sharon I."/>
            <person name="Castelle C.J."/>
            <person name="Probst A.J."/>
            <person name="Thomas B.C."/>
            <person name="Singh A."/>
            <person name="Wilkins M.J."/>
            <person name="Karaoz U."/>
            <person name="Brodie E.L."/>
            <person name="Williams K.H."/>
            <person name="Hubbard S.S."/>
            <person name="Banfield J.F."/>
        </authorList>
    </citation>
    <scope>NUCLEOTIDE SEQUENCE [LARGE SCALE GENOMIC DNA]</scope>
</reference>
<evidence type="ECO:0000256" key="5">
    <source>
        <dbReference type="RuleBase" id="RU361279"/>
    </source>
</evidence>
<comment type="cofactor">
    <cofactor evidence="5">
        <name>Mg(2+)</name>
        <dbReference type="ChEBI" id="CHEBI:18420"/>
    </cofactor>
</comment>
<dbReference type="InterPro" id="IPR037171">
    <property type="entry name" value="NagB/RpiA_transferase-like"/>
</dbReference>
<dbReference type="GO" id="GO:0009396">
    <property type="term" value="P:folic acid-containing compound biosynthetic process"/>
    <property type="evidence" value="ECO:0007669"/>
    <property type="project" value="TreeGrafter"/>
</dbReference>
<dbReference type="PANTHER" id="PTHR23407:SF1">
    <property type="entry name" value="5-FORMYLTETRAHYDROFOLATE CYCLO-LIGASE"/>
    <property type="match status" value="1"/>
</dbReference>
<dbReference type="GO" id="GO:0035999">
    <property type="term" value="P:tetrahydrofolate interconversion"/>
    <property type="evidence" value="ECO:0007669"/>
    <property type="project" value="TreeGrafter"/>
</dbReference>
<keyword evidence="3 4" id="KW-0067">ATP-binding</keyword>
<feature type="binding site" evidence="4">
    <location>
        <begin position="139"/>
        <end position="147"/>
    </location>
    <ligand>
        <name>ATP</name>
        <dbReference type="ChEBI" id="CHEBI:30616"/>
    </ligand>
</feature>
<keyword evidence="5" id="KW-0460">Magnesium</keyword>
<dbReference type="EC" id="6.3.3.2" evidence="5"/>
<protein>
    <recommendedName>
        <fullName evidence="5">5-formyltetrahydrofolate cyclo-ligase</fullName>
        <ecNumber evidence="5">6.3.3.2</ecNumber>
    </recommendedName>
</protein>
<dbReference type="GO" id="GO:0005524">
    <property type="term" value="F:ATP binding"/>
    <property type="evidence" value="ECO:0007669"/>
    <property type="project" value="UniProtKB-KW"/>
</dbReference>
<dbReference type="Pfam" id="PF01812">
    <property type="entry name" value="5-FTHF_cyc-lig"/>
    <property type="match status" value="1"/>
</dbReference>
<evidence type="ECO:0000256" key="1">
    <source>
        <dbReference type="ARBA" id="ARBA00010638"/>
    </source>
</evidence>
<dbReference type="STRING" id="1817867.A3F83_10400"/>
<feature type="binding site" evidence="4">
    <location>
        <begin position="8"/>
        <end position="12"/>
    </location>
    <ligand>
        <name>ATP</name>
        <dbReference type="ChEBI" id="CHEBI:30616"/>
    </ligand>
</feature>
<comment type="caution">
    <text evidence="6">The sequence shown here is derived from an EMBL/GenBank/DDBJ whole genome shotgun (WGS) entry which is preliminary data.</text>
</comment>
<dbReference type="PIRSF" id="PIRSF006806">
    <property type="entry name" value="FTHF_cligase"/>
    <property type="match status" value="1"/>
</dbReference>
<dbReference type="PANTHER" id="PTHR23407">
    <property type="entry name" value="ATPASE INHIBITOR/5-FORMYLTETRAHYDROFOLATE CYCLO-LIGASE"/>
    <property type="match status" value="1"/>
</dbReference>
<evidence type="ECO:0000256" key="4">
    <source>
        <dbReference type="PIRSR" id="PIRSR006806-1"/>
    </source>
</evidence>
<evidence type="ECO:0000313" key="7">
    <source>
        <dbReference type="Proteomes" id="UP000179129"/>
    </source>
</evidence>
<dbReference type="AlphaFoldDB" id="A0A1F5YJT8"/>
<dbReference type="Proteomes" id="UP000179129">
    <property type="component" value="Unassembled WGS sequence"/>
</dbReference>
<keyword evidence="2 4" id="KW-0547">Nucleotide-binding</keyword>
<dbReference type="GO" id="GO:0030272">
    <property type="term" value="F:5-formyltetrahydrofolate cyclo-ligase activity"/>
    <property type="evidence" value="ECO:0007669"/>
    <property type="project" value="UniProtKB-EC"/>
</dbReference>
<name>A0A1F5YJT8_9BACT</name>
<keyword evidence="6" id="KW-0436">Ligase</keyword>
<keyword evidence="5" id="KW-0479">Metal-binding</keyword>
<organism evidence="6 7">
    <name type="scientific">Candidatus Glassbacteria bacterium RIFCSPLOWO2_12_FULL_58_11</name>
    <dbReference type="NCBI Taxonomy" id="1817867"/>
    <lineage>
        <taxon>Bacteria</taxon>
        <taxon>Candidatus Glassiibacteriota</taxon>
    </lineage>
</organism>
<dbReference type="EMBL" id="MFIX01000259">
    <property type="protein sequence ID" value="OGG00415.1"/>
    <property type="molecule type" value="Genomic_DNA"/>
</dbReference>
<feature type="binding site" evidence="4">
    <location>
        <position position="60"/>
    </location>
    <ligand>
        <name>substrate</name>
    </ligand>
</feature>
<feature type="binding site" evidence="4">
    <location>
        <position position="54"/>
    </location>
    <ligand>
        <name>substrate</name>
    </ligand>
</feature>